<comment type="function">
    <text evidence="13">Cell wall formation.</text>
</comment>
<proteinExistence type="inferred from homology"/>
<dbReference type="Gene3D" id="3.30.470.20">
    <property type="entry name" value="ATP-grasp fold, B domain"/>
    <property type="match status" value="1"/>
</dbReference>
<dbReference type="PIRSF" id="PIRSF039102">
    <property type="entry name" value="Ddl/VanB"/>
    <property type="match status" value="1"/>
</dbReference>
<keyword evidence="13" id="KW-0963">Cytoplasm</keyword>
<evidence type="ECO:0000313" key="17">
    <source>
        <dbReference type="EMBL" id="WPD18925.1"/>
    </source>
</evidence>
<dbReference type="InterPro" id="IPR016185">
    <property type="entry name" value="PreATP-grasp_dom_sf"/>
</dbReference>
<dbReference type="Gene3D" id="3.30.1490.20">
    <property type="entry name" value="ATP-grasp fold, A domain"/>
    <property type="match status" value="1"/>
</dbReference>
<sequence>MVQHAAGGRRLRVGILFGGRSGEHEVSLMSARSVFRAIDRQRFEPVPIGITRSGQWILPHDAEALLGAGRGVEPADGEPLAVVPGPGGRRLLVLAAGGAGRWLEPLDVVFPVLHGTYGEDGTVQGLLELLDVPYVGAGVMASAVGMDKAVMKELFRARGLPVVPFVVVTATRWRREPAAVIEGIEGTLGYPCFTKPANLGSSVAIRKCRDRRQLADGLEEALAYDRKAVVERGVDARELEISVLGNDEPMASLPGEIRPRAEFYTYEAKYTEGGAELIVPAPVPPRVVEAMQRLAIAAFQAVDAAGMARVDFFLERATGRLLVNEINTIPGFTAYSMYPRLWEAAGLPYRDLITRLIELALERHGERARLRTTYGDGGGGDAQGGGDGAGTGTDGQG</sequence>
<keyword evidence="18" id="KW-1185">Reference proteome</keyword>
<comment type="subcellular location">
    <subcellularLocation>
        <location evidence="13">Cytoplasm</location>
    </subcellularLocation>
</comment>
<feature type="compositionally biased region" description="Gly residues" evidence="15">
    <location>
        <begin position="375"/>
        <end position="397"/>
    </location>
</feature>
<evidence type="ECO:0000256" key="11">
    <source>
        <dbReference type="ARBA" id="ARBA00023211"/>
    </source>
</evidence>
<comment type="cofactor">
    <cofactor evidence="1">
        <name>Mn(2+)</name>
        <dbReference type="ChEBI" id="CHEBI:29035"/>
    </cofactor>
</comment>
<comment type="cofactor">
    <cofactor evidence="2">
        <name>Mg(2+)</name>
        <dbReference type="ChEBI" id="CHEBI:18420"/>
    </cofactor>
</comment>
<keyword evidence="7 14" id="KW-0067">ATP-binding</keyword>
<evidence type="ECO:0000256" key="5">
    <source>
        <dbReference type="ARBA" id="ARBA00022723"/>
    </source>
</evidence>
<dbReference type="InterPro" id="IPR013815">
    <property type="entry name" value="ATP_grasp_subdomain_1"/>
</dbReference>
<evidence type="ECO:0000259" key="16">
    <source>
        <dbReference type="PROSITE" id="PS50975"/>
    </source>
</evidence>
<evidence type="ECO:0000256" key="8">
    <source>
        <dbReference type="ARBA" id="ARBA00022842"/>
    </source>
</evidence>
<dbReference type="PANTHER" id="PTHR23132:SF25">
    <property type="entry name" value="D-ALANINE--D-ALANINE LIGASE A"/>
    <property type="match status" value="1"/>
</dbReference>
<gene>
    <name evidence="13" type="primary">ddl</name>
    <name evidence="17" type="ORF">Q5761_11270</name>
</gene>
<protein>
    <recommendedName>
        <fullName evidence="13">D-alanine--D-alanine ligase</fullName>
        <ecNumber evidence="13">6.3.2.4</ecNumber>
    </recommendedName>
    <alternativeName>
        <fullName evidence="13">D-Ala-D-Ala ligase</fullName>
    </alternativeName>
    <alternativeName>
        <fullName evidence="13">D-alanylalanine synthetase</fullName>
    </alternativeName>
</protein>
<dbReference type="SUPFAM" id="SSF52440">
    <property type="entry name" value="PreATP-grasp domain"/>
    <property type="match status" value="1"/>
</dbReference>
<dbReference type="InterPro" id="IPR011761">
    <property type="entry name" value="ATP-grasp"/>
</dbReference>
<dbReference type="InterPro" id="IPR011095">
    <property type="entry name" value="Dala_Dala_lig_C"/>
</dbReference>
<keyword evidence="10 13" id="KW-0573">Peptidoglycan synthesis</keyword>
<evidence type="ECO:0000256" key="12">
    <source>
        <dbReference type="ARBA" id="ARBA00023316"/>
    </source>
</evidence>
<comment type="similarity">
    <text evidence="3 13">Belongs to the D-alanine--D-alanine ligase family.</text>
</comment>
<keyword evidence="6 14" id="KW-0547">Nucleotide-binding</keyword>
<evidence type="ECO:0000256" key="4">
    <source>
        <dbReference type="ARBA" id="ARBA00022598"/>
    </source>
</evidence>
<dbReference type="Proteomes" id="UP001304683">
    <property type="component" value="Chromosome"/>
</dbReference>
<keyword evidence="9 13" id="KW-0133">Cell shape</keyword>
<evidence type="ECO:0000256" key="14">
    <source>
        <dbReference type="PROSITE-ProRule" id="PRU00409"/>
    </source>
</evidence>
<keyword evidence="11" id="KW-0464">Manganese</keyword>
<evidence type="ECO:0000256" key="6">
    <source>
        <dbReference type="ARBA" id="ARBA00022741"/>
    </source>
</evidence>
<dbReference type="NCBIfam" id="TIGR01205">
    <property type="entry name" value="D_ala_D_alaTIGR"/>
    <property type="match status" value="1"/>
</dbReference>
<dbReference type="Gene3D" id="3.40.50.20">
    <property type="match status" value="1"/>
</dbReference>
<evidence type="ECO:0000256" key="2">
    <source>
        <dbReference type="ARBA" id="ARBA00001946"/>
    </source>
</evidence>
<dbReference type="Pfam" id="PF01820">
    <property type="entry name" value="Dala_Dala_lig_N"/>
    <property type="match status" value="1"/>
</dbReference>
<reference evidence="17 18" key="1">
    <citation type="submission" date="2023-08" db="EMBL/GenBank/DDBJ databases">
        <title>Genome sequence of Thermaerobacter compostii strain Ins1, a spore-forming filamentous bacterium isolated from a deep geothermal reservoir.</title>
        <authorList>
            <person name="Bregnard D."/>
            <person name="Gonzalez D."/>
            <person name="Junier P."/>
        </authorList>
    </citation>
    <scope>NUCLEOTIDE SEQUENCE [LARGE SCALE GENOMIC DNA]</scope>
    <source>
        <strain evidence="17 18">Ins1</strain>
    </source>
</reference>
<evidence type="ECO:0000256" key="3">
    <source>
        <dbReference type="ARBA" id="ARBA00010871"/>
    </source>
</evidence>
<dbReference type="Pfam" id="PF07478">
    <property type="entry name" value="Dala_Dala_lig_C"/>
    <property type="match status" value="1"/>
</dbReference>
<dbReference type="HAMAP" id="MF_00047">
    <property type="entry name" value="Dala_Dala_lig"/>
    <property type="match status" value="1"/>
</dbReference>
<evidence type="ECO:0000256" key="1">
    <source>
        <dbReference type="ARBA" id="ARBA00001936"/>
    </source>
</evidence>
<dbReference type="PROSITE" id="PS00843">
    <property type="entry name" value="DALA_DALA_LIGASE_1"/>
    <property type="match status" value="1"/>
</dbReference>
<feature type="region of interest" description="Disordered" evidence="15">
    <location>
        <begin position="371"/>
        <end position="397"/>
    </location>
</feature>
<feature type="domain" description="ATP-grasp" evidence="16">
    <location>
        <begin position="152"/>
        <end position="358"/>
    </location>
</feature>
<dbReference type="InterPro" id="IPR011127">
    <property type="entry name" value="Dala_Dala_lig_N"/>
</dbReference>
<dbReference type="EMBL" id="CP132508">
    <property type="protein sequence ID" value="WPD18925.1"/>
    <property type="molecule type" value="Genomic_DNA"/>
</dbReference>
<evidence type="ECO:0000256" key="13">
    <source>
        <dbReference type="HAMAP-Rule" id="MF_00047"/>
    </source>
</evidence>
<comment type="pathway">
    <text evidence="13">Cell wall biogenesis; peptidoglycan biosynthesis.</text>
</comment>
<name>A0ABZ0QN53_9FIRM</name>
<dbReference type="GO" id="GO:0016874">
    <property type="term" value="F:ligase activity"/>
    <property type="evidence" value="ECO:0007669"/>
    <property type="project" value="UniProtKB-KW"/>
</dbReference>
<dbReference type="PROSITE" id="PS00844">
    <property type="entry name" value="DALA_DALA_LIGASE_2"/>
    <property type="match status" value="1"/>
</dbReference>
<keyword evidence="12 13" id="KW-0961">Cell wall biogenesis/degradation</keyword>
<evidence type="ECO:0000256" key="7">
    <source>
        <dbReference type="ARBA" id="ARBA00022840"/>
    </source>
</evidence>
<evidence type="ECO:0000313" key="18">
    <source>
        <dbReference type="Proteomes" id="UP001304683"/>
    </source>
</evidence>
<dbReference type="RefSeq" id="WP_318750651.1">
    <property type="nucleotide sequence ID" value="NZ_CP132508.1"/>
</dbReference>
<keyword evidence="4 13" id="KW-0436">Ligase</keyword>
<dbReference type="InterPro" id="IPR005905">
    <property type="entry name" value="D_ala_D_ala"/>
</dbReference>
<dbReference type="SUPFAM" id="SSF56059">
    <property type="entry name" value="Glutathione synthetase ATP-binding domain-like"/>
    <property type="match status" value="1"/>
</dbReference>
<organism evidence="17 18">
    <name type="scientific">Thermaerobacter composti</name>
    <dbReference type="NCBI Taxonomy" id="554949"/>
    <lineage>
        <taxon>Bacteria</taxon>
        <taxon>Bacillati</taxon>
        <taxon>Bacillota</taxon>
        <taxon>Clostridia</taxon>
        <taxon>Eubacteriales</taxon>
        <taxon>Clostridiales Family XVII. Incertae Sedis</taxon>
        <taxon>Thermaerobacter</taxon>
    </lineage>
</organism>
<dbReference type="PANTHER" id="PTHR23132">
    <property type="entry name" value="D-ALANINE--D-ALANINE LIGASE"/>
    <property type="match status" value="1"/>
</dbReference>
<dbReference type="EC" id="6.3.2.4" evidence="13"/>
<accession>A0ABZ0QN53</accession>
<keyword evidence="5" id="KW-0479">Metal-binding</keyword>
<evidence type="ECO:0000256" key="15">
    <source>
        <dbReference type="SAM" id="MobiDB-lite"/>
    </source>
</evidence>
<comment type="catalytic activity">
    <reaction evidence="13">
        <text>2 D-alanine + ATP = D-alanyl-D-alanine + ADP + phosphate + H(+)</text>
        <dbReference type="Rhea" id="RHEA:11224"/>
        <dbReference type="ChEBI" id="CHEBI:15378"/>
        <dbReference type="ChEBI" id="CHEBI:30616"/>
        <dbReference type="ChEBI" id="CHEBI:43474"/>
        <dbReference type="ChEBI" id="CHEBI:57416"/>
        <dbReference type="ChEBI" id="CHEBI:57822"/>
        <dbReference type="ChEBI" id="CHEBI:456216"/>
        <dbReference type="EC" id="6.3.2.4"/>
    </reaction>
</comment>
<evidence type="ECO:0000256" key="9">
    <source>
        <dbReference type="ARBA" id="ARBA00022960"/>
    </source>
</evidence>
<keyword evidence="8" id="KW-0460">Magnesium</keyword>
<dbReference type="InterPro" id="IPR000291">
    <property type="entry name" value="D-Ala_lig_Van_CS"/>
</dbReference>
<dbReference type="PROSITE" id="PS50975">
    <property type="entry name" value="ATP_GRASP"/>
    <property type="match status" value="1"/>
</dbReference>
<evidence type="ECO:0000256" key="10">
    <source>
        <dbReference type="ARBA" id="ARBA00022984"/>
    </source>
</evidence>
<dbReference type="NCBIfam" id="NF002528">
    <property type="entry name" value="PRK01966.1-4"/>
    <property type="match status" value="1"/>
</dbReference>